<dbReference type="InterPro" id="IPR028054">
    <property type="entry name" value="DUF4481"/>
</dbReference>
<sequence length="88" mass="10378">MFQIEEKARHLILKYSQDYVKDTARYRLVFPSRPSLGVSDYAPKHCPKQMCLCQFIDKVYFLNLYRAEIVIFLSLVDLSKDHGVTFTQ</sequence>
<dbReference type="PANTHER" id="PTHR31193">
    <property type="entry name" value="TRANSMEMBRANE PROTEIN C9ORF91"/>
    <property type="match status" value="1"/>
</dbReference>
<accession>A0A3P7A4J3</accession>
<evidence type="ECO:0000313" key="2">
    <source>
        <dbReference type="Proteomes" id="UP000271162"/>
    </source>
</evidence>
<proteinExistence type="predicted"/>
<dbReference type="STRING" id="27835.A0A3P7A4J3"/>
<name>A0A3P7A4J3_NIPBR</name>
<protein>
    <submittedName>
        <fullName evidence="1">Uncharacterized protein</fullName>
    </submittedName>
</protein>
<dbReference type="PANTHER" id="PTHR31193:SF1">
    <property type="entry name" value="TRANSMEMBRANE PROTEIN 268"/>
    <property type="match status" value="1"/>
</dbReference>
<dbReference type="EMBL" id="UYSL01010104">
    <property type="protein sequence ID" value="VDL68452.1"/>
    <property type="molecule type" value="Genomic_DNA"/>
</dbReference>
<gene>
    <name evidence="1" type="ORF">NBR_LOCUS4863</name>
</gene>
<evidence type="ECO:0000313" key="1">
    <source>
        <dbReference type="EMBL" id="VDL68452.1"/>
    </source>
</evidence>
<dbReference type="Proteomes" id="UP000271162">
    <property type="component" value="Unassembled WGS sequence"/>
</dbReference>
<organism evidence="1 2">
    <name type="scientific">Nippostrongylus brasiliensis</name>
    <name type="common">Rat hookworm</name>
    <dbReference type="NCBI Taxonomy" id="27835"/>
    <lineage>
        <taxon>Eukaryota</taxon>
        <taxon>Metazoa</taxon>
        <taxon>Ecdysozoa</taxon>
        <taxon>Nematoda</taxon>
        <taxon>Chromadorea</taxon>
        <taxon>Rhabditida</taxon>
        <taxon>Rhabditina</taxon>
        <taxon>Rhabditomorpha</taxon>
        <taxon>Strongyloidea</taxon>
        <taxon>Heligmosomidae</taxon>
        <taxon>Nippostrongylus</taxon>
    </lineage>
</organism>
<dbReference type="AlphaFoldDB" id="A0A3P7A4J3"/>
<reference evidence="1 2" key="1">
    <citation type="submission" date="2018-11" db="EMBL/GenBank/DDBJ databases">
        <authorList>
            <consortium name="Pathogen Informatics"/>
        </authorList>
    </citation>
    <scope>NUCLEOTIDE SEQUENCE [LARGE SCALE GENOMIC DNA]</scope>
</reference>
<keyword evidence="2" id="KW-1185">Reference proteome</keyword>